<dbReference type="GO" id="GO:0005634">
    <property type="term" value="C:nucleus"/>
    <property type="evidence" value="ECO:0007669"/>
    <property type="project" value="UniProtKB-SubCell"/>
</dbReference>
<dbReference type="CDD" id="cd12193">
    <property type="entry name" value="bZIP_GCN4"/>
    <property type="match status" value="1"/>
</dbReference>
<evidence type="ECO:0000256" key="1">
    <source>
        <dbReference type="ARBA" id="ARBA00004123"/>
    </source>
</evidence>
<dbReference type="SMART" id="SM00338">
    <property type="entry name" value="BRLZ"/>
    <property type="match status" value="1"/>
</dbReference>
<keyword evidence="5" id="KW-0539">Nucleus</keyword>
<dbReference type="Gene3D" id="3.30.160.60">
    <property type="entry name" value="Classic Zinc Finger"/>
    <property type="match status" value="1"/>
</dbReference>
<accession>A0A4V4LU14</accession>
<keyword evidence="4" id="KW-0804">Transcription</keyword>
<dbReference type="InterPro" id="IPR004827">
    <property type="entry name" value="bZIP"/>
</dbReference>
<dbReference type="Proteomes" id="UP000310189">
    <property type="component" value="Unassembled WGS sequence"/>
</dbReference>
<gene>
    <name evidence="9" type="ORF">E3P99_00599</name>
</gene>
<organism evidence="9 10">
    <name type="scientific">Wallemia hederae</name>
    <dbReference type="NCBI Taxonomy" id="1540922"/>
    <lineage>
        <taxon>Eukaryota</taxon>
        <taxon>Fungi</taxon>
        <taxon>Dikarya</taxon>
        <taxon>Basidiomycota</taxon>
        <taxon>Wallemiomycotina</taxon>
        <taxon>Wallemiomycetes</taxon>
        <taxon>Wallemiales</taxon>
        <taxon>Wallemiaceae</taxon>
        <taxon>Wallemia</taxon>
    </lineage>
</organism>
<keyword evidence="6" id="KW-0175">Coiled coil</keyword>
<evidence type="ECO:0000313" key="10">
    <source>
        <dbReference type="Proteomes" id="UP000310189"/>
    </source>
</evidence>
<reference evidence="9 10" key="1">
    <citation type="submission" date="2019-03" db="EMBL/GenBank/DDBJ databases">
        <title>Sequencing 23 genomes of Wallemia ichthyophaga.</title>
        <authorList>
            <person name="Gostincar C."/>
        </authorList>
    </citation>
    <scope>NUCLEOTIDE SEQUENCE [LARGE SCALE GENOMIC DNA]</scope>
    <source>
        <strain evidence="9 10">EXF-5753</strain>
    </source>
</reference>
<keyword evidence="2" id="KW-0805">Transcription regulation</keyword>
<keyword evidence="3" id="KW-0238">DNA-binding</keyword>
<evidence type="ECO:0000256" key="4">
    <source>
        <dbReference type="ARBA" id="ARBA00023163"/>
    </source>
</evidence>
<evidence type="ECO:0000256" key="2">
    <source>
        <dbReference type="ARBA" id="ARBA00023015"/>
    </source>
</evidence>
<comment type="caution">
    <text evidence="9">The sequence shown here is derived from an EMBL/GenBank/DDBJ whole genome shotgun (WGS) entry which is preliminary data.</text>
</comment>
<dbReference type="GO" id="GO:0001228">
    <property type="term" value="F:DNA-binding transcription activator activity, RNA polymerase II-specific"/>
    <property type="evidence" value="ECO:0007669"/>
    <property type="project" value="TreeGrafter"/>
</dbReference>
<dbReference type="AlphaFoldDB" id="A0A4V4LU14"/>
<feature type="coiled-coil region" evidence="6">
    <location>
        <begin position="227"/>
        <end position="285"/>
    </location>
</feature>
<dbReference type="PROSITE" id="PS00036">
    <property type="entry name" value="BZIP_BASIC"/>
    <property type="match status" value="1"/>
</dbReference>
<dbReference type="PANTHER" id="PTHR13044">
    <property type="entry name" value="ACTIVATING TRANSCRIPTION FACTOR ATF 4/5"/>
    <property type="match status" value="1"/>
</dbReference>
<dbReference type="GO" id="GO:0000977">
    <property type="term" value="F:RNA polymerase II transcription regulatory region sequence-specific DNA binding"/>
    <property type="evidence" value="ECO:0007669"/>
    <property type="project" value="TreeGrafter"/>
</dbReference>
<dbReference type="SUPFAM" id="SSF57959">
    <property type="entry name" value="Leucine zipper domain"/>
    <property type="match status" value="1"/>
</dbReference>
<evidence type="ECO:0000256" key="5">
    <source>
        <dbReference type="ARBA" id="ARBA00023242"/>
    </source>
</evidence>
<dbReference type="PROSITE" id="PS50217">
    <property type="entry name" value="BZIP"/>
    <property type="match status" value="1"/>
</dbReference>
<dbReference type="InterPro" id="IPR046347">
    <property type="entry name" value="bZIP_sf"/>
</dbReference>
<proteinExistence type="predicted"/>
<evidence type="ECO:0000256" key="6">
    <source>
        <dbReference type="SAM" id="Coils"/>
    </source>
</evidence>
<evidence type="ECO:0000313" key="9">
    <source>
        <dbReference type="EMBL" id="TIA92523.1"/>
    </source>
</evidence>
<sequence>MSTYEFTQPQPLAPAQAPGQAPDLLDFDALLNSFNNPPSLTNSPFSNVSSSPEQQLITPQMLHSDTNDMLSGFPLFGGGSEQGVDIEALKQSSLQDAQAQGPIDASVLDGFTSLFNTVGAPPPAPASAIHASPDSDKDMFKPSLSPPPSSKSRSSSVQSKRSKVQMSDPIQPRKYTSASATSRKKIPAAFESRVEGGTATKRGRDEVDDAVPVDVQDAIEAKRRQNTLAARKSRERKRNQLADLEAQVEQLMEKNADLTSRIEGVERLEEELRLVRLENESLKRAMQL</sequence>
<name>A0A4V4LU14_9BASI</name>
<evidence type="ECO:0000256" key="7">
    <source>
        <dbReference type="SAM" id="MobiDB-lite"/>
    </source>
</evidence>
<feature type="domain" description="BZIP" evidence="8">
    <location>
        <begin position="222"/>
        <end position="273"/>
    </location>
</feature>
<dbReference type="EMBL" id="SPNW01000006">
    <property type="protein sequence ID" value="TIA92523.1"/>
    <property type="molecule type" value="Genomic_DNA"/>
</dbReference>
<feature type="compositionally biased region" description="Low complexity" evidence="7">
    <location>
        <begin position="150"/>
        <end position="159"/>
    </location>
</feature>
<dbReference type="PANTHER" id="PTHR13044:SF14">
    <property type="entry name" value="CRYPTOCEPHAL, ISOFORM A"/>
    <property type="match status" value="1"/>
</dbReference>
<protein>
    <recommendedName>
        <fullName evidence="8">BZIP domain-containing protein</fullName>
    </recommendedName>
</protein>
<feature type="compositionally biased region" description="Low complexity" evidence="7">
    <location>
        <begin position="8"/>
        <end position="22"/>
    </location>
</feature>
<feature type="region of interest" description="Disordered" evidence="7">
    <location>
        <begin position="1"/>
        <end position="22"/>
    </location>
</feature>
<dbReference type="OrthoDB" id="2257100at2759"/>
<evidence type="ECO:0000259" key="8">
    <source>
        <dbReference type="PROSITE" id="PS50217"/>
    </source>
</evidence>
<keyword evidence="10" id="KW-1185">Reference proteome</keyword>
<comment type="subcellular location">
    <subcellularLocation>
        <location evidence="1">Nucleus</location>
    </subcellularLocation>
</comment>
<dbReference type="Pfam" id="PF07716">
    <property type="entry name" value="bZIP_2"/>
    <property type="match status" value="1"/>
</dbReference>
<evidence type="ECO:0000256" key="3">
    <source>
        <dbReference type="ARBA" id="ARBA00023125"/>
    </source>
</evidence>
<feature type="region of interest" description="Disordered" evidence="7">
    <location>
        <begin position="124"/>
        <end position="206"/>
    </location>
</feature>